<dbReference type="InterPro" id="IPR036320">
    <property type="entry name" value="Glycosyl_Trfase_fam3_N_dom_sf"/>
</dbReference>
<dbReference type="Gene3D" id="3.40.1030.10">
    <property type="entry name" value="Nucleoside phosphorylase/phosphoribosyltransferase catalytic domain"/>
    <property type="match status" value="1"/>
</dbReference>
<accession>A0A6L8W4B3</accession>
<comment type="caution">
    <text evidence="6">The sequence shown here is derived from an EMBL/GenBank/DDBJ whole genome shotgun (WGS) entry which is preliminary data.</text>
</comment>
<dbReference type="Pfam" id="PF00591">
    <property type="entry name" value="Glycos_transf_3"/>
    <property type="match status" value="1"/>
</dbReference>
<keyword evidence="3" id="KW-0822">Tryptophan biosynthesis</keyword>
<name>A0A6L8W4B3_9PROT</name>
<dbReference type="PANTHER" id="PTHR43285">
    <property type="entry name" value="ANTHRANILATE PHOSPHORIBOSYLTRANSFERASE"/>
    <property type="match status" value="1"/>
</dbReference>
<evidence type="ECO:0000256" key="1">
    <source>
        <dbReference type="ARBA" id="ARBA00022676"/>
    </source>
</evidence>
<organism evidence="6 7">
    <name type="scientific">Sneathiella litorea</name>
    <dbReference type="NCBI Taxonomy" id="2606216"/>
    <lineage>
        <taxon>Bacteria</taxon>
        <taxon>Pseudomonadati</taxon>
        <taxon>Pseudomonadota</taxon>
        <taxon>Alphaproteobacteria</taxon>
        <taxon>Sneathiellales</taxon>
        <taxon>Sneathiellaceae</taxon>
        <taxon>Sneathiella</taxon>
    </lineage>
</organism>
<feature type="domain" description="Glycosyl transferase family 3" evidence="4">
    <location>
        <begin position="103"/>
        <end position="260"/>
    </location>
</feature>
<dbReference type="EMBL" id="WTUW01000001">
    <property type="protein sequence ID" value="MZR29931.1"/>
    <property type="molecule type" value="Genomic_DNA"/>
</dbReference>
<sequence>MTQDHPFAQYVRILGKGPKMWRDMTFDEARAAMNMVFSGEVEPLQLGAFLLLLRRKGETGEELAGMVAAARDHFLEKDITANVDFDWPSYADRHRQQPWFILSAILLADQGYKVLMHGIEGYVAGYAATRPGLAVFGIPQADSLSGAAALFGETNLVYLGLEKFCPSLQTLFELRPLLGVRTAVNTFGRDLNPFAAPRQLQGVFHPPYKALHLETVKALHQPHSLIFKGGGGEVQRNPMKPALVDALIDGEVTELEWPAMTEENVYKWREEDLAPAQLLRMWQGKLDLKMPLLAIIGTLAFALKSAVPTLKISEAESRARDIWDSRDKNRFG</sequence>
<proteinExistence type="predicted"/>
<dbReference type="GO" id="GO:0004048">
    <property type="term" value="F:anthranilate phosphoribosyltransferase activity"/>
    <property type="evidence" value="ECO:0007669"/>
    <property type="project" value="InterPro"/>
</dbReference>
<dbReference type="InterPro" id="IPR005940">
    <property type="entry name" value="Anthranilate_Pribosyl_Tfrase"/>
</dbReference>
<dbReference type="GO" id="GO:0000162">
    <property type="term" value="P:L-tryptophan biosynthetic process"/>
    <property type="evidence" value="ECO:0007669"/>
    <property type="project" value="UniProtKB-KW"/>
</dbReference>
<dbReference type="SUPFAM" id="SSF47648">
    <property type="entry name" value="Nucleoside phosphorylase/phosphoribosyltransferase N-terminal domain"/>
    <property type="match status" value="1"/>
</dbReference>
<dbReference type="InterPro" id="IPR017459">
    <property type="entry name" value="Glycosyl_Trfase_fam3_N_dom"/>
</dbReference>
<dbReference type="InterPro" id="IPR035902">
    <property type="entry name" value="Nuc_phospho_transferase"/>
</dbReference>
<dbReference type="Gene3D" id="1.20.970.10">
    <property type="entry name" value="Transferase, Pyrimidine Nucleoside Phosphorylase, Chain C"/>
    <property type="match status" value="1"/>
</dbReference>
<dbReference type="GO" id="GO:0005829">
    <property type="term" value="C:cytosol"/>
    <property type="evidence" value="ECO:0007669"/>
    <property type="project" value="TreeGrafter"/>
</dbReference>
<evidence type="ECO:0000256" key="2">
    <source>
        <dbReference type="ARBA" id="ARBA00022679"/>
    </source>
</evidence>
<keyword evidence="3" id="KW-0028">Amino-acid biosynthesis</keyword>
<reference evidence="6 7" key="1">
    <citation type="submission" date="2019-12" db="EMBL/GenBank/DDBJ databases">
        <title>Snethiella sp. nov. sp. isolated from sea sand.</title>
        <authorList>
            <person name="Kim J."/>
            <person name="Jeong S.E."/>
            <person name="Jung H.S."/>
            <person name="Jeon C.O."/>
        </authorList>
    </citation>
    <scope>NUCLEOTIDE SEQUENCE [LARGE SCALE GENOMIC DNA]</scope>
    <source>
        <strain evidence="6 7">DP05</strain>
    </source>
</reference>
<dbReference type="AlphaFoldDB" id="A0A6L8W4B3"/>
<dbReference type="Proteomes" id="UP000476030">
    <property type="component" value="Unassembled WGS sequence"/>
</dbReference>
<dbReference type="SUPFAM" id="SSF52418">
    <property type="entry name" value="Nucleoside phosphorylase/phosphoribosyltransferase catalytic domain"/>
    <property type="match status" value="1"/>
</dbReference>
<protein>
    <submittedName>
        <fullName evidence="6">Glycosyl transferase family protein</fullName>
    </submittedName>
</protein>
<evidence type="ECO:0000313" key="6">
    <source>
        <dbReference type="EMBL" id="MZR29931.1"/>
    </source>
</evidence>
<keyword evidence="7" id="KW-1185">Reference proteome</keyword>
<keyword evidence="1" id="KW-0328">Glycosyltransferase</keyword>
<keyword evidence="3" id="KW-0057">Aromatic amino acid biosynthesis</keyword>
<evidence type="ECO:0000259" key="4">
    <source>
        <dbReference type="Pfam" id="PF00591"/>
    </source>
</evidence>
<dbReference type="NCBIfam" id="NF006564">
    <property type="entry name" value="PRK09071.1"/>
    <property type="match status" value="1"/>
</dbReference>
<evidence type="ECO:0000256" key="3">
    <source>
        <dbReference type="ARBA" id="ARBA00022822"/>
    </source>
</evidence>
<keyword evidence="2 6" id="KW-0808">Transferase</keyword>
<dbReference type="RefSeq" id="WP_161314475.1">
    <property type="nucleotide sequence ID" value="NZ_WTUW01000001.1"/>
</dbReference>
<dbReference type="Pfam" id="PF02885">
    <property type="entry name" value="Glycos_trans_3N"/>
    <property type="match status" value="1"/>
</dbReference>
<feature type="domain" description="Glycosyl transferase family 3 N-terminal" evidence="5">
    <location>
        <begin position="11"/>
        <end position="73"/>
    </location>
</feature>
<evidence type="ECO:0000313" key="7">
    <source>
        <dbReference type="Proteomes" id="UP000476030"/>
    </source>
</evidence>
<dbReference type="InterPro" id="IPR000312">
    <property type="entry name" value="Glycosyl_Trfase_fam3"/>
</dbReference>
<gene>
    <name evidence="6" type="ORF">GQE98_04695</name>
</gene>
<dbReference type="PANTHER" id="PTHR43285:SF4">
    <property type="entry name" value="TRANSFERASE"/>
    <property type="match status" value="1"/>
</dbReference>
<evidence type="ECO:0000259" key="5">
    <source>
        <dbReference type="Pfam" id="PF02885"/>
    </source>
</evidence>